<dbReference type="CDD" id="cd10318">
    <property type="entry name" value="RGL11"/>
    <property type="match status" value="1"/>
</dbReference>
<dbReference type="InterPro" id="IPR041624">
    <property type="entry name" value="RGI_lyase"/>
</dbReference>
<dbReference type="Pfam" id="PF21348">
    <property type="entry name" value="RGL11_C"/>
    <property type="match status" value="1"/>
</dbReference>
<dbReference type="InterPro" id="IPR011081">
    <property type="entry name" value="Big_4"/>
</dbReference>
<feature type="domain" description="Rhamnogalacturonan I lyase beta-sheet" evidence="3">
    <location>
        <begin position="400"/>
        <end position="479"/>
    </location>
</feature>
<accession>A0ABW5QXU8</accession>
<evidence type="ECO:0000259" key="2">
    <source>
        <dbReference type="Pfam" id="PF07532"/>
    </source>
</evidence>
<protein>
    <submittedName>
        <fullName evidence="5">Rhamnogalacturonan lyase</fullName>
    </submittedName>
</protein>
<name>A0ABW5QXU8_9BACL</name>
<dbReference type="GO" id="GO:0016829">
    <property type="term" value="F:lyase activity"/>
    <property type="evidence" value="ECO:0007669"/>
    <property type="project" value="UniProtKB-KW"/>
</dbReference>
<dbReference type="InterPro" id="IPR028994">
    <property type="entry name" value="Integrin_alpha_N"/>
</dbReference>
<dbReference type="PANTHER" id="PTHR43118:SF1">
    <property type="entry name" value="RHAMNOGALACTURONAN LYASE (EUROFUNG)"/>
    <property type="match status" value="1"/>
</dbReference>
<dbReference type="InterPro" id="IPR049366">
    <property type="entry name" value="RGL11_C"/>
</dbReference>
<dbReference type="EMBL" id="JBHUMY010000013">
    <property type="protein sequence ID" value="MFD2661341.1"/>
    <property type="molecule type" value="Genomic_DNA"/>
</dbReference>
<dbReference type="RefSeq" id="WP_379274067.1">
    <property type="nucleotide sequence ID" value="NZ_JBHUGT010000052.1"/>
</dbReference>
<reference evidence="6" key="1">
    <citation type="journal article" date="2019" name="Int. J. Syst. Evol. Microbiol.">
        <title>The Global Catalogue of Microorganisms (GCM) 10K type strain sequencing project: providing services to taxonomists for standard genome sequencing and annotation.</title>
        <authorList>
            <consortium name="The Broad Institute Genomics Platform"/>
            <consortium name="The Broad Institute Genome Sequencing Center for Infectious Disease"/>
            <person name="Wu L."/>
            <person name="Ma J."/>
        </authorList>
    </citation>
    <scope>NUCLEOTIDE SEQUENCE [LARGE SCALE GENOMIC DNA]</scope>
    <source>
        <strain evidence="6">TISTR 1827</strain>
    </source>
</reference>
<sequence length="1017" mass="109954">MRNGNYATKWIALCLSGLLLSSSASAMAQAGTVSPAEAGASSAARADAAYAATAEGEPASVTDDAYGNAGEDAQTVTDDVYGVAAPEIEGYEAAYYTDFGDASELTLPNWGFTTSNAELSIDTTDIGGNATPKLSFYMADQKGGRVATKTFDAPVKGSRILLKFDWYPGTLNDKGDKAAENGGDFRVYDSSNNVVFTLNYTNKAPLAYYAGSQPAAATGITDPKAWYEVEIGFDLVREEAALRLTNRATGTSEQYTASMKDTLFDGTVSAVKLVGIRTSGNNITWSTYLDNFGVYYEPIPGNTITKVNPLPYHRVYVNETDETAESIGLPDSVTVTLADNREVEAEVSEWEPVGKAWNPAESGVYEFKGVLAESEELDNRFGKYATLYVYNRLEPNRAPRQTEWLDRGIVALKSDNGIFVSWRLLADEYDKKVTFNLYRNGQKLNAAPLAVTNFADADGVPGDRYKVETLVNGKAAGAEEALALGQDYLGIPMQKPEGGTTASGDYTYSVNDASVGDLDGDGEYEVIVKWYPSNAIDSSQSAMTGPTIFDAYKLDGTLLWRMNMGLNLTSGAHYNQFIVADLDGDGRSEFLIKTADATTVYGATNGKYDSGKVISVIGNPDDNGKWVNANGHVYGGPEYISVFDGATGQAIDTIDYTFALGDVASWGDTWHNRSDRFLAGLAYLDGVRPSVVYGRGYYERTTFAAYSLVDGKLREVWTFDSAKEGRGGGLGYHSLATGDVDNDGFDEIIAGSLTLDHDGTILYAMDGEMGRELGSHGDALHVGAFDPDREGLQVYGVHEVSSVASLEYHDGATGETLMSFYAYKDTGRGLAANIASNPGYEFWGAGGDTPETGGGIYNVQGEAIADSYREAGLSINFALYWDGDLHQELLDNTTIAKYNESTGKAETLRRFEGGVSNNGTKATPSLQADILGDWREEVLLPAADSSELRVFSTTIPTEYRLYTLMHDTVYRMGVAWQNTAYNQPPHLDLYLGEDIRDQVLAGKLKAPNVKYPRGKKK</sequence>
<dbReference type="Pfam" id="PF07532">
    <property type="entry name" value="Big_4"/>
    <property type="match status" value="1"/>
</dbReference>
<evidence type="ECO:0000256" key="1">
    <source>
        <dbReference type="SAM" id="SignalP"/>
    </source>
</evidence>
<dbReference type="InterPro" id="IPR034641">
    <property type="entry name" value="RGL11"/>
</dbReference>
<comment type="caution">
    <text evidence="5">The sequence shown here is derived from an EMBL/GenBank/DDBJ whole genome shotgun (WGS) entry which is preliminary data.</text>
</comment>
<keyword evidence="1" id="KW-0732">Signal</keyword>
<evidence type="ECO:0000313" key="5">
    <source>
        <dbReference type="EMBL" id="MFD2661341.1"/>
    </source>
</evidence>
<evidence type="ECO:0000313" key="6">
    <source>
        <dbReference type="Proteomes" id="UP001597493"/>
    </source>
</evidence>
<gene>
    <name evidence="5" type="ORF">ACFSW5_13890</name>
</gene>
<organism evidence="5 6">
    <name type="scientific">Paenibacillus thailandensis</name>
    <dbReference type="NCBI Taxonomy" id="393250"/>
    <lineage>
        <taxon>Bacteria</taxon>
        <taxon>Bacillati</taxon>
        <taxon>Bacillota</taxon>
        <taxon>Bacilli</taxon>
        <taxon>Bacillales</taxon>
        <taxon>Paenibacillaceae</taxon>
        <taxon>Paenibacillus</taxon>
    </lineage>
</organism>
<feature type="domain" description="Bacterial Ig-like" evidence="2">
    <location>
        <begin position="322"/>
        <end position="372"/>
    </location>
</feature>
<evidence type="ECO:0000259" key="3">
    <source>
        <dbReference type="Pfam" id="PF18370"/>
    </source>
</evidence>
<proteinExistence type="predicted"/>
<dbReference type="PANTHER" id="PTHR43118">
    <property type="entry name" value="RHAMNOGALACTURONAN LYASE (EUROFUNG)"/>
    <property type="match status" value="1"/>
</dbReference>
<feature type="domain" description="Rhamnogalacturonan lyase family 11 C-terminal" evidence="4">
    <location>
        <begin position="488"/>
        <end position="997"/>
    </location>
</feature>
<dbReference type="Pfam" id="PF18370">
    <property type="entry name" value="RGI_lyase"/>
    <property type="match status" value="1"/>
</dbReference>
<dbReference type="Proteomes" id="UP001597493">
    <property type="component" value="Unassembled WGS sequence"/>
</dbReference>
<keyword evidence="6" id="KW-1185">Reference proteome</keyword>
<feature type="signal peptide" evidence="1">
    <location>
        <begin position="1"/>
        <end position="28"/>
    </location>
</feature>
<keyword evidence="5" id="KW-0456">Lyase</keyword>
<feature type="chain" id="PRO_5045104724" evidence="1">
    <location>
        <begin position="29"/>
        <end position="1017"/>
    </location>
</feature>
<dbReference type="SUPFAM" id="SSF69318">
    <property type="entry name" value="Integrin alpha N-terminal domain"/>
    <property type="match status" value="1"/>
</dbReference>
<dbReference type="InterPro" id="IPR013783">
    <property type="entry name" value="Ig-like_fold"/>
</dbReference>
<evidence type="ECO:0000259" key="4">
    <source>
        <dbReference type="Pfam" id="PF21348"/>
    </source>
</evidence>
<dbReference type="Gene3D" id="2.60.40.10">
    <property type="entry name" value="Immunoglobulins"/>
    <property type="match status" value="1"/>
</dbReference>